<dbReference type="InterPro" id="IPR030191">
    <property type="entry name" value="CodB"/>
</dbReference>
<feature type="transmembrane region" description="Helical" evidence="6">
    <location>
        <begin position="133"/>
        <end position="152"/>
    </location>
</feature>
<feature type="transmembrane region" description="Helical" evidence="6">
    <location>
        <begin position="206"/>
        <end position="224"/>
    </location>
</feature>
<keyword evidence="8" id="KW-1185">Reference proteome</keyword>
<dbReference type="OrthoDB" id="5444231at2"/>
<feature type="transmembrane region" description="Helical" evidence="6">
    <location>
        <begin position="270"/>
        <end position="289"/>
    </location>
</feature>
<feature type="transmembrane region" description="Helical" evidence="6">
    <location>
        <begin position="369"/>
        <end position="389"/>
    </location>
</feature>
<feature type="transmembrane region" description="Helical" evidence="6">
    <location>
        <begin position="51"/>
        <end position="75"/>
    </location>
</feature>
<evidence type="ECO:0000256" key="3">
    <source>
        <dbReference type="ARBA" id="ARBA00022692"/>
    </source>
</evidence>
<feature type="transmembrane region" description="Helical" evidence="6">
    <location>
        <begin position="401"/>
        <end position="425"/>
    </location>
</feature>
<comment type="similarity">
    <text evidence="2">Belongs to the purine-cytosine permease (2.A.39) family.</text>
</comment>
<keyword evidence="3 6" id="KW-0812">Transmembrane</keyword>
<dbReference type="InterPro" id="IPR001248">
    <property type="entry name" value="Pur-cyt_permease"/>
</dbReference>
<dbReference type="PANTHER" id="PTHR30569:SF0">
    <property type="entry name" value="CYTOSINE PERMEASE"/>
    <property type="match status" value="1"/>
</dbReference>
<dbReference type="PANTHER" id="PTHR30569">
    <property type="entry name" value="CYTOSINE TRANSPORTER CODB"/>
    <property type="match status" value="1"/>
</dbReference>
<comment type="subcellular location">
    <subcellularLocation>
        <location evidence="1">Membrane</location>
        <topology evidence="1">Multi-pass membrane protein</topology>
    </subcellularLocation>
</comment>
<evidence type="ECO:0000256" key="5">
    <source>
        <dbReference type="ARBA" id="ARBA00023136"/>
    </source>
</evidence>
<dbReference type="EMBL" id="SMGD01000014">
    <property type="protein sequence ID" value="TCK47453.1"/>
    <property type="molecule type" value="Genomic_DNA"/>
</dbReference>
<sequence>MQATEKYTGVKPVSSERQSWAFGDFFALWTSLGIGLAVLQTGALLGPGLGLAQSIMMIVVGTVIGSALIATVGWFSQRHGLSSMALMQQTLGLKGAYIPACMNFIQLIGWGAFEIVLMRNAAIQLIEQWWPGSTWLTIPLVWTLLLGVLATWQAIKGPLSWVRVFLRRVGIWIVITGCAGLTYYWFSHYSLAHFWQQAGDHSMPKALGLDIVISMAVSWLPLVGDYSRFGKSSGHTFHGTALGYLVGTVWIMALGVAYQVVLPAGSSSTQLMLSLGVAFSGLPLLMVLFDETENAFAPIHSSAVSASIVVRWPISYLAMLFGVISTIVAWCVPTAAYLDFLLWIGSVFTPLFALLMVDYFSSKQLRSPGKLQVCAALVAWFLGVVTYHVMTSYYPDWGATLPTLVVSAVVYGLLRWLVSCLGYGIKQHS</sequence>
<feature type="transmembrane region" description="Helical" evidence="6">
    <location>
        <begin position="96"/>
        <end position="113"/>
    </location>
</feature>
<name>A0A4R1J9Z4_9GAMM</name>
<feature type="transmembrane region" description="Helical" evidence="6">
    <location>
        <begin position="20"/>
        <end position="39"/>
    </location>
</feature>
<feature type="transmembrane region" description="Helical" evidence="6">
    <location>
        <begin position="336"/>
        <end position="357"/>
    </location>
</feature>
<dbReference type="Proteomes" id="UP000295565">
    <property type="component" value="Unassembled WGS sequence"/>
</dbReference>
<keyword evidence="5 6" id="KW-0472">Membrane</keyword>
<dbReference type="GO" id="GO:0005886">
    <property type="term" value="C:plasma membrane"/>
    <property type="evidence" value="ECO:0007669"/>
    <property type="project" value="TreeGrafter"/>
</dbReference>
<evidence type="ECO:0000313" key="7">
    <source>
        <dbReference type="EMBL" id="TCK47453.1"/>
    </source>
</evidence>
<feature type="transmembrane region" description="Helical" evidence="6">
    <location>
        <begin position="164"/>
        <end position="186"/>
    </location>
</feature>
<feature type="transmembrane region" description="Helical" evidence="6">
    <location>
        <begin position="309"/>
        <end position="330"/>
    </location>
</feature>
<feature type="transmembrane region" description="Helical" evidence="6">
    <location>
        <begin position="236"/>
        <end position="258"/>
    </location>
</feature>
<evidence type="ECO:0000256" key="6">
    <source>
        <dbReference type="SAM" id="Phobius"/>
    </source>
</evidence>
<dbReference type="Gene3D" id="1.10.4160.10">
    <property type="entry name" value="Hydantoin permease"/>
    <property type="match status" value="1"/>
</dbReference>
<evidence type="ECO:0000313" key="8">
    <source>
        <dbReference type="Proteomes" id="UP000295565"/>
    </source>
</evidence>
<proteinExistence type="inferred from homology"/>
<dbReference type="RefSeq" id="WP_131913269.1">
    <property type="nucleotide sequence ID" value="NZ_OU594967.1"/>
</dbReference>
<evidence type="ECO:0000256" key="2">
    <source>
        <dbReference type="ARBA" id="ARBA00008974"/>
    </source>
</evidence>
<dbReference type="AlphaFoldDB" id="A0A4R1J9Z4"/>
<reference evidence="7 8" key="1">
    <citation type="submission" date="2019-03" db="EMBL/GenBank/DDBJ databases">
        <title>Genomic Encyclopedia of Type Strains, Phase IV (KMG-IV): sequencing the most valuable type-strain genomes for metagenomic binning, comparative biology and taxonomic classification.</title>
        <authorList>
            <person name="Goeker M."/>
        </authorList>
    </citation>
    <scope>NUCLEOTIDE SEQUENCE [LARGE SCALE GENOMIC DNA]</scope>
    <source>
        <strain evidence="7 8">DSM 18577</strain>
    </source>
</reference>
<keyword evidence="4 6" id="KW-1133">Transmembrane helix</keyword>
<evidence type="ECO:0000256" key="4">
    <source>
        <dbReference type="ARBA" id="ARBA00022989"/>
    </source>
</evidence>
<dbReference type="GO" id="GO:0015209">
    <property type="term" value="F:cytosine transmembrane transporter activity"/>
    <property type="evidence" value="ECO:0007669"/>
    <property type="project" value="InterPro"/>
</dbReference>
<evidence type="ECO:0000256" key="1">
    <source>
        <dbReference type="ARBA" id="ARBA00004141"/>
    </source>
</evidence>
<dbReference type="Pfam" id="PF02133">
    <property type="entry name" value="Transp_cyt_pur"/>
    <property type="match status" value="1"/>
</dbReference>
<gene>
    <name evidence="7" type="ORF">EV690_2477</name>
</gene>
<comment type="caution">
    <text evidence="7">The sequence shown here is derived from an EMBL/GenBank/DDBJ whole genome shotgun (WGS) entry which is preliminary data.</text>
</comment>
<accession>A0A4R1J9Z4</accession>
<organism evidence="7 8">
    <name type="scientific">Celerinatantimonas diazotrophica</name>
    <dbReference type="NCBI Taxonomy" id="412034"/>
    <lineage>
        <taxon>Bacteria</taxon>
        <taxon>Pseudomonadati</taxon>
        <taxon>Pseudomonadota</taxon>
        <taxon>Gammaproteobacteria</taxon>
        <taxon>Celerinatantimonadaceae</taxon>
        <taxon>Celerinatantimonas</taxon>
    </lineage>
</organism>
<protein>
    <submittedName>
        <fullName evidence="7">Putative hydroxymethylpyrimidine transporter CytX</fullName>
    </submittedName>
</protein>